<evidence type="ECO:0000256" key="2">
    <source>
        <dbReference type="ARBA" id="ARBA00022737"/>
    </source>
</evidence>
<gene>
    <name evidence="4" type="ORF">OSTQU699_LOCUS4289</name>
</gene>
<feature type="signal peptide" evidence="3">
    <location>
        <begin position="1"/>
        <end position="27"/>
    </location>
</feature>
<dbReference type="PANTHER" id="PTHR45632">
    <property type="entry name" value="LD33804P"/>
    <property type="match status" value="1"/>
</dbReference>
<keyword evidence="1" id="KW-0880">Kelch repeat</keyword>
<protein>
    <submittedName>
        <fullName evidence="4">Uncharacterized protein</fullName>
    </submittedName>
</protein>
<dbReference type="OrthoDB" id="523959at2759"/>
<dbReference type="InterPro" id="IPR015915">
    <property type="entry name" value="Kelch-typ_b-propeller"/>
</dbReference>
<dbReference type="Proteomes" id="UP000708148">
    <property type="component" value="Unassembled WGS sequence"/>
</dbReference>
<dbReference type="SMART" id="SM00612">
    <property type="entry name" value="Kelch"/>
    <property type="match status" value="15"/>
</dbReference>
<evidence type="ECO:0000313" key="5">
    <source>
        <dbReference type="Proteomes" id="UP000708148"/>
    </source>
</evidence>
<evidence type="ECO:0000256" key="3">
    <source>
        <dbReference type="SAM" id="SignalP"/>
    </source>
</evidence>
<dbReference type="SUPFAM" id="SSF117281">
    <property type="entry name" value="Kelch motif"/>
    <property type="match status" value="3"/>
</dbReference>
<comment type="caution">
    <text evidence="4">The sequence shown here is derived from an EMBL/GenBank/DDBJ whole genome shotgun (WGS) entry which is preliminary data.</text>
</comment>
<name>A0A8S1IVH2_9CHLO</name>
<feature type="chain" id="PRO_5035932484" evidence="3">
    <location>
        <begin position="28"/>
        <end position="1157"/>
    </location>
</feature>
<evidence type="ECO:0000313" key="4">
    <source>
        <dbReference type="EMBL" id="CAD7698930.1"/>
    </source>
</evidence>
<evidence type="ECO:0000256" key="1">
    <source>
        <dbReference type="ARBA" id="ARBA00022441"/>
    </source>
</evidence>
<sequence>MGMARLGRTGAWLVICAAILLARGGGCLRPGIVESRAEGFGRLRHNRDISQDSSADEQATDGAYLQYFVDSGGVLVMNQSRVPEDFDTDLMLTRTVPLYAGSGHWASKAALPLARSDHQAVAVGDLVYIVGGLDASNSAIDDVTIYDTVLDTFSPGPALPTPLHRFGIAFLSADSGTSNGTIYVMGGLESADFDALASDRVHILDLGTMEWSEGPPLAVPRSDLCGYAVNGKVLAAGGYAAEFASTLASVEVLDLSSGEWAAVEDMPTPRGDVKCGVLGDKFVVAGGFLDPLNLFRNTFFRQEVEAYDTVTEKWEQLPDLPVARGDVALVSLPGGRLLSVGGETHGRGTRTEVATHSVYEYTTGHNTWVEKAPIPAARFRMDGAHVNGVVYVFGGHSLCDSDRECVETNDTQAYFDVNHPNYFLLSQSADASPPVFLPQADEDISDDFVEGFVREGGIVLFNMPLQPEKYRLTKGLVQIGPLYAGAGSWTQKAKMPFGRSDHQVAAIGDFIGIFGGVDASNATTDAYTIYDTVLDTYLDGPPLPGPLARFGIALLPGPSGTPDDGKVYIIGGVESIGENSSAIADVRILDLETARWSDGPPLKIPRAGLCAAQVGGKIYAAGGWTRGPGDVMDSVEVLDPEVGEWAAAGAMPAARRDGACGALGGRLVVAGGWGEGGATAEVEAYDTVTQVWDNLADLPQAVSNAALVTLPGEGLLLIGGQTAEQEGSPHVSHGVFHYLEAHDTWVEQAQLPGARLGMDAAAVDGVVYAFGGSDCTEGGVCVTDDCQTLFRIQQPDVFLATGDGNEQTGNSSEVGFLDDFVGSGGVLLLNQTTLPSSLGPIPGVAAARSLFEGTGFWTEKTPMPFSRSDHQVVGVGDLIYIIGGLTSDNNATDDVIIYDTVLDTFSPGPTLPTPLMRFGAAFLAGPGGDPARGQIYVMGGFESSADDAPSTAAVHILDLSTGAWSDGPAMAAPRSDLCGAAVGGKVYAAGGWPDGFGETLATVEVLEAGGVEWGAVEDMPTPRGDVKCGRVGARLVVAGGYYDPSGAFAAESFRTEVQAYDTVTESWTSLAPLPDARGDVALAVLPGDRLLSIGGETHARGARTQVATHTVSEYDASQDVWVPKAPVPAPICSARDGVMMEQWSARRSLQQSSTDPP</sequence>
<dbReference type="PANTHER" id="PTHR45632:SF3">
    <property type="entry name" value="KELCH-LIKE PROTEIN 32"/>
    <property type="match status" value="1"/>
</dbReference>
<dbReference type="Pfam" id="PF24681">
    <property type="entry name" value="Kelch_KLHDC2_KLHL20_DRC7"/>
    <property type="match status" value="3"/>
</dbReference>
<accession>A0A8S1IVH2</accession>
<dbReference type="AlphaFoldDB" id="A0A8S1IVH2"/>
<dbReference type="Gene3D" id="2.120.10.80">
    <property type="entry name" value="Kelch-type beta propeller"/>
    <property type="match status" value="6"/>
</dbReference>
<keyword evidence="5" id="KW-1185">Reference proteome</keyword>
<proteinExistence type="predicted"/>
<keyword evidence="2" id="KW-0677">Repeat</keyword>
<reference evidence="4" key="1">
    <citation type="submission" date="2020-12" db="EMBL/GenBank/DDBJ databases">
        <authorList>
            <person name="Iha C."/>
        </authorList>
    </citation>
    <scope>NUCLEOTIDE SEQUENCE</scope>
</reference>
<dbReference type="EMBL" id="CAJHUC010000922">
    <property type="protein sequence ID" value="CAD7698930.1"/>
    <property type="molecule type" value="Genomic_DNA"/>
</dbReference>
<organism evidence="4 5">
    <name type="scientific">Ostreobium quekettii</name>
    <dbReference type="NCBI Taxonomy" id="121088"/>
    <lineage>
        <taxon>Eukaryota</taxon>
        <taxon>Viridiplantae</taxon>
        <taxon>Chlorophyta</taxon>
        <taxon>core chlorophytes</taxon>
        <taxon>Ulvophyceae</taxon>
        <taxon>TCBD clade</taxon>
        <taxon>Bryopsidales</taxon>
        <taxon>Ostreobineae</taxon>
        <taxon>Ostreobiaceae</taxon>
        <taxon>Ostreobium</taxon>
    </lineage>
</organism>
<dbReference type="InterPro" id="IPR006652">
    <property type="entry name" value="Kelch_1"/>
</dbReference>
<keyword evidence="3" id="KW-0732">Signal</keyword>